<name>A0ABD2NHA8_9CUCU</name>
<comment type="caution">
    <text evidence="1">The sequence shown here is derived from an EMBL/GenBank/DDBJ whole genome shotgun (WGS) entry which is preliminary data.</text>
</comment>
<dbReference type="EMBL" id="JABFTP020000103">
    <property type="protein sequence ID" value="KAL3277945.1"/>
    <property type="molecule type" value="Genomic_DNA"/>
</dbReference>
<dbReference type="AlphaFoldDB" id="A0ABD2NHA8"/>
<dbReference type="Proteomes" id="UP001516400">
    <property type="component" value="Unassembled WGS sequence"/>
</dbReference>
<proteinExistence type="predicted"/>
<reference evidence="1 2" key="1">
    <citation type="journal article" date="2021" name="BMC Biol.">
        <title>Horizontally acquired antibacterial genes associated with adaptive radiation of ladybird beetles.</title>
        <authorList>
            <person name="Li H.S."/>
            <person name="Tang X.F."/>
            <person name="Huang Y.H."/>
            <person name="Xu Z.Y."/>
            <person name="Chen M.L."/>
            <person name="Du X.Y."/>
            <person name="Qiu B.Y."/>
            <person name="Chen P.T."/>
            <person name="Zhang W."/>
            <person name="Slipinski A."/>
            <person name="Escalona H.E."/>
            <person name="Waterhouse R.M."/>
            <person name="Zwick A."/>
            <person name="Pang H."/>
        </authorList>
    </citation>
    <scope>NUCLEOTIDE SEQUENCE [LARGE SCALE GENOMIC DNA]</scope>
    <source>
        <strain evidence="1">SYSU2018</strain>
    </source>
</reference>
<gene>
    <name evidence="1" type="ORF">HHI36_013286</name>
</gene>
<organism evidence="1 2">
    <name type="scientific">Cryptolaemus montrouzieri</name>
    <dbReference type="NCBI Taxonomy" id="559131"/>
    <lineage>
        <taxon>Eukaryota</taxon>
        <taxon>Metazoa</taxon>
        <taxon>Ecdysozoa</taxon>
        <taxon>Arthropoda</taxon>
        <taxon>Hexapoda</taxon>
        <taxon>Insecta</taxon>
        <taxon>Pterygota</taxon>
        <taxon>Neoptera</taxon>
        <taxon>Endopterygota</taxon>
        <taxon>Coleoptera</taxon>
        <taxon>Polyphaga</taxon>
        <taxon>Cucujiformia</taxon>
        <taxon>Coccinelloidea</taxon>
        <taxon>Coccinellidae</taxon>
        <taxon>Scymninae</taxon>
        <taxon>Scymnini</taxon>
        <taxon>Cryptolaemus</taxon>
    </lineage>
</organism>
<keyword evidence="2" id="KW-1185">Reference proteome</keyword>
<protein>
    <submittedName>
        <fullName evidence="1">Uncharacterized protein</fullName>
    </submittedName>
</protein>
<accession>A0ABD2NHA8</accession>
<evidence type="ECO:0000313" key="1">
    <source>
        <dbReference type="EMBL" id="KAL3277945.1"/>
    </source>
</evidence>
<sequence length="162" mass="18286">MTRFDIAAALELAYSEDVDSIFIEPPEADVLTDEDSGDEEAGDMIHNLSGQQLRERAEVKFANHVSNIEETDDKEIDAEIVAPSVDVPASTKSTKCKKNYSWIEGDLEAKNLEFSDPGFQEYRTILPEKRYFWDSQEDMNNAMVAGAMQRDRFNYALCTLCG</sequence>
<evidence type="ECO:0000313" key="2">
    <source>
        <dbReference type="Proteomes" id="UP001516400"/>
    </source>
</evidence>